<reference evidence="5" key="1">
    <citation type="submission" date="2022-03" db="EMBL/GenBank/DDBJ databases">
        <title>Identification of a novel bacterium isolated from mangrove sediments.</title>
        <authorList>
            <person name="Pan X."/>
        </authorList>
    </citation>
    <scope>NUCLEOTIDE SEQUENCE</scope>
    <source>
        <strain evidence="5">B2637</strain>
    </source>
</reference>
<dbReference type="Proteomes" id="UP001162802">
    <property type="component" value="Unassembled WGS sequence"/>
</dbReference>
<feature type="domain" description="p-hydroxybenzoic acid efflux pump subunit AaeA-like beta-barrel" evidence="4">
    <location>
        <begin position="221"/>
        <end position="316"/>
    </location>
</feature>
<dbReference type="Gene3D" id="2.40.30.170">
    <property type="match status" value="1"/>
</dbReference>
<feature type="compositionally biased region" description="Basic and acidic residues" evidence="1">
    <location>
        <begin position="121"/>
        <end position="131"/>
    </location>
</feature>
<keyword evidence="2" id="KW-1133">Transmembrane helix</keyword>
<comment type="caution">
    <text evidence="5">The sequence shown here is derived from an EMBL/GenBank/DDBJ whole genome shotgun (WGS) entry which is preliminary data.</text>
</comment>
<dbReference type="InterPro" id="IPR050393">
    <property type="entry name" value="MFP_Efflux_Pump"/>
</dbReference>
<protein>
    <submittedName>
        <fullName evidence="5">HlyD family secretion protein</fullName>
    </submittedName>
</protein>
<dbReference type="InterPro" id="IPR058625">
    <property type="entry name" value="MdtA-like_BSH"/>
</dbReference>
<dbReference type="EMBL" id="JALHAT010000003">
    <property type="protein sequence ID" value="MCJ1959682.1"/>
    <property type="molecule type" value="Genomic_DNA"/>
</dbReference>
<feature type="transmembrane region" description="Helical" evidence="2">
    <location>
        <begin position="12"/>
        <end position="36"/>
    </location>
</feature>
<keyword evidence="2" id="KW-0472">Membrane</keyword>
<accession>A0ABT0A931</accession>
<dbReference type="Gene3D" id="2.40.50.100">
    <property type="match status" value="1"/>
</dbReference>
<name>A0ABT0A931_9SPHN</name>
<dbReference type="RefSeq" id="WP_243796974.1">
    <property type="nucleotide sequence ID" value="NZ_JALHAT010000003.1"/>
</dbReference>
<dbReference type="Pfam" id="PF25963">
    <property type="entry name" value="Beta-barrel_AAEA"/>
    <property type="match status" value="1"/>
</dbReference>
<proteinExistence type="predicted"/>
<dbReference type="SUPFAM" id="SSF111369">
    <property type="entry name" value="HlyD-like secretion proteins"/>
    <property type="match status" value="1"/>
</dbReference>
<dbReference type="Pfam" id="PF25917">
    <property type="entry name" value="BSH_RND"/>
    <property type="match status" value="1"/>
</dbReference>
<organism evidence="5 6">
    <name type="scientific">Novosphingobium mangrovi</name>
    <name type="common">ex Hu et al. 2023</name>
    <dbReference type="NCBI Taxonomy" id="2930094"/>
    <lineage>
        <taxon>Bacteria</taxon>
        <taxon>Pseudomonadati</taxon>
        <taxon>Pseudomonadota</taxon>
        <taxon>Alphaproteobacteria</taxon>
        <taxon>Sphingomonadales</taxon>
        <taxon>Sphingomonadaceae</taxon>
        <taxon>Novosphingobium</taxon>
    </lineage>
</organism>
<dbReference type="PANTHER" id="PTHR30367:SF12">
    <property type="entry name" value="P-HYDROXYBENZOIC ACID EFFLUX PUMP SUBUNIT AAEA"/>
    <property type="match status" value="1"/>
</dbReference>
<feature type="domain" description="Multidrug resistance protein MdtA-like barrel-sandwich hybrid" evidence="3">
    <location>
        <begin position="51"/>
        <end position="218"/>
    </location>
</feature>
<dbReference type="InterPro" id="IPR058634">
    <property type="entry name" value="AaeA-lik-b-barrel"/>
</dbReference>
<gene>
    <name evidence="5" type="ORF">MTR65_03175</name>
</gene>
<sequence length="323" mass="35466">MSPSSTERRRKVISMAITGSLVLVSIWAGISLFRYYQDDPWTRDGRIRADIVQIAPDVGGLVTKVYFDHDDPVKRGDILFEIDPARYTLAVTEAKVAVRQAEADLDAARSAAQGVEASLAEARREEKRDTSLSDLLPSETTEQTQTRARELTARAAQAHAAIEQAAARLAAARNALDLAELNLKRTHVVAPVSGYMSDFALRVGNYVSAGSPVLALVDTSTLRVEGYFEETKLSHIHLGQKALIRPMGTDEPMHGHVFSIAAGIKDHDRTDSQDLLPAINPSFSWVRLPQRIPVRIHIDDAPRDLALISGRTVSVSLELDDEQ</sequence>
<evidence type="ECO:0000313" key="5">
    <source>
        <dbReference type="EMBL" id="MCJ1959682.1"/>
    </source>
</evidence>
<keyword evidence="2" id="KW-0812">Transmembrane</keyword>
<feature type="region of interest" description="Disordered" evidence="1">
    <location>
        <begin position="118"/>
        <end position="147"/>
    </location>
</feature>
<evidence type="ECO:0000313" key="6">
    <source>
        <dbReference type="Proteomes" id="UP001162802"/>
    </source>
</evidence>
<keyword evidence="6" id="KW-1185">Reference proteome</keyword>
<evidence type="ECO:0000259" key="4">
    <source>
        <dbReference type="Pfam" id="PF25963"/>
    </source>
</evidence>
<evidence type="ECO:0000256" key="1">
    <source>
        <dbReference type="SAM" id="MobiDB-lite"/>
    </source>
</evidence>
<evidence type="ECO:0000259" key="3">
    <source>
        <dbReference type="Pfam" id="PF25917"/>
    </source>
</evidence>
<evidence type="ECO:0000256" key="2">
    <source>
        <dbReference type="SAM" id="Phobius"/>
    </source>
</evidence>
<dbReference type="PANTHER" id="PTHR30367">
    <property type="entry name" value="P-HYDROXYBENZOIC ACID EFFLUX PUMP SUBUNIT AAEA-RELATED"/>
    <property type="match status" value="1"/>
</dbReference>